<evidence type="ECO:0000313" key="1">
    <source>
        <dbReference type="EMBL" id="OGM79886.1"/>
    </source>
</evidence>
<name>A0A1F8CUX3_9BACT</name>
<proteinExistence type="predicted"/>
<dbReference type="Proteomes" id="UP000178848">
    <property type="component" value="Unassembled WGS sequence"/>
</dbReference>
<evidence type="ECO:0000313" key="2">
    <source>
        <dbReference type="Proteomes" id="UP000178848"/>
    </source>
</evidence>
<protein>
    <submittedName>
        <fullName evidence="1">Uncharacterized protein</fullName>
    </submittedName>
</protein>
<dbReference type="AlphaFoldDB" id="A0A1F8CUX3"/>
<organism evidence="1 2">
    <name type="scientific">Candidatus Woesebacteria bacterium RIFOXYB1_FULL_40_26</name>
    <dbReference type="NCBI Taxonomy" id="1802539"/>
    <lineage>
        <taxon>Bacteria</taxon>
        <taxon>Candidatus Woeseibacteriota</taxon>
    </lineage>
</organism>
<accession>A0A1F8CUX3</accession>
<dbReference type="EMBL" id="MGHZ01000042">
    <property type="protein sequence ID" value="OGM79886.1"/>
    <property type="molecule type" value="Genomic_DNA"/>
</dbReference>
<gene>
    <name evidence="1" type="ORF">A2361_02235</name>
</gene>
<sequence>MTQEHLSINSSPEAHQEGASLMVVAKKVFAGFVTRDNGNNPLPPESLTIIKIDGAKLPLHVITNSEISIDPTSHSTWVGIAPTQVSQVSREPLTIEFGNGHFFSSLGSLSENCLSVTCGGKKGDIAVIRNGKLDTTYSVGNHAITACVVFVRMLGKMSMGDIKTWRGFVVTD</sequence>
<reference evidence="1 2" key="1">
    <citation type="journal article" date="2016" name="Nat. Commun.">
        <title>Thousands of microbial genomes shed light on interconnected biogeochemical processes in an aquifer system.</title>
        <authorList>
            <person name="Anantharaman K."/>
            <person name="Brown C.T."/>
            <person name="Hug L.A."/>
            <person name="Sharon I."/>
            <person name="Castelle C.J."/>
            <person name="Probst A.J."/>
            <person name="Thomas B.C."/>
            <person name="Singh A."/>
            <person name="Wilkins M.J."/>
            <person name="Karaoz U."/>
            <person name="Brodie E.L."/>
            <person name="Williams K.H."/>
            <person name="Hubbard S.S."/>
            <person name="Banfield J.F."/>
        </authorList>
    </citation>
    <scope>NUCLEOTIDE SEQUENCE [LARGE SCALE GENOMIC DNA]</scope>
</reference>
<comment type="caution">
    <text evidence="1">The sequence shown here is derived from an EMBL/GenBank/DDBJ whole genome shotgun (WGS) entry which is preliminary data.</text>
</comment>